<dbReference type="AlphaFoldDB" id="A0A061J6E1"/>
<gene>
    <name evidence="12" type="ORF">TRSC58_02370</name>
</gene>
<dbReference type="PROSITE" id="PS00108">
    <property type="entry name" value="PROTEIN_KINASE_ST"/>
    <property type="match status" value="1"/>
</dbReference>
<dbReference type="PROSITE" id="PS50011">
    <property type="entry name" value="PROTEIN_KINASE_DOM"/>
    <property type="match status" value="1"/>
</dbReference>
<proteinExistence type="inferred from homology"/>
<feature type="domain" description="Protein kinase" evidence="11">
    <location>
        <begin position="39"/>
        <end position="321"/>
    </location>
</feature>
<sequence length="340" mass="38827">MGSSLSSCSSRMREFLSYVGVLAHNVKHPTSVVVGGIEYSVKQLLGEGGSAYVYRGWDVHSGNAVALKRFTLTDHKYQTQCMEEAAVHRSLCPHPSIVNFYDFGIVERLGCPLPELWIVMECVEAPSLANYINMRMALNQPFTVNEVYEICHTIVGVIAHLHSQSPPVSHWDLKAENFLFERSQNMKLCDFGSASRLYYEPKNALQVSIAETELGERMTLLYRPPESLDLWSRRRVDTKADIWSLGVLMYLLVFFEMPFEGNVLEVMDGTPRRFCEGKCEAIPERFEPFIELLVTRLLVKDPSVRADIFEVSERLSALSYMPPFPRPNRDFQSPQKPRFE</sequence>
<dbReference type="EC" id="2.7.11.1" evidence="1"/>
<dbReference type="OrthoDB" id="248923at2759"/>
<evidence type="ECO:0000256" key="3">
    <source>
        <dbReference type="ARBA" id="ARBA00022679"/>
    </source>
</evidence>
<organism evidence="12 13">
    <name type="scientific">Trypanosoma rangeli SC58</name>
    <dbReference type="NCBI Taxonomy" id="429131"/>
    <lineage>
        <taxon>Eukaryota</taxon>
        <taxon>Discoba</taxon>
        <taxon>Euglenozoa</taxon>
        <taxon>Kinetoplastea</taxon>
        <taxon>Metakinetoplastina</taxon>
        <taxon>Trypanosomatida</taxon>
        <taxon>Trypanosomatidae</taxon>
        <taxon>Trypanosoma</taxon>
        <taxon>Herpetosoma</taxon>
    </lineage>
</organism>
<reference evidence="12 13" key="1">
    <citation type="submission" date="2013-07" db="EMBL/GenBank/DDBJ databases">
        <authorList>
            <person name="Stoco P.H."/>
            <person name="Wagner G."/>
            <person name="Gerber A."/>
            <person name="Zaha A."/>
            <person name="Thompson C."/>
            <person name="Bartholomeu D.C."/>
            <person name="Luckemeyer D.D."/>
            <person name="Bahia D."/>
            <person name="Loreto E."/>
            <person name="Prestes E.B."/>
            <person name="Lima F.M."/>
            <person name="Rodrigues-Luiz G."/>
            <person name="Vallejo G.A."/>
            <person name="Filho J.F."/>
            <person name="Monteiro K.M."/>
            <person name="Tyler K.M."/>
            <person name="de Almeida L.G."/>
            <person name="Ortiz M.F."/>
            <person name="Siervo M.A."/>
            <person name="de Moraes M.H."/>
            <person name="Cunha O.L."/>
            <person name="Mendonca-Neto R."/>
            <person name="Silva R."/>
            <person name="Teixeira S.M."/>
            <person name="Murta S.M."/>
            <person name="Sincero T.C."/>
            <person name="Mendes T.A."/>
            <person name="Urmenyi T.P."/>
            <person name="Silva V.G."/>
            <person name="da Rocha W.D."/>
            <person name="Andersson B."/>
            <person name="Romanha A.J."/>
            <person name="Steindel M."/>
            <person name="de Vasconcelos A.T."/>
            <person name="Grisard E.C."/>
        </authorList>
    </citation>
    <scope>NUCLEOTIDE SEQUENCE [LARGE SCALE GENOMIC DNA]</scope>
    <source>
        <strain evidence="12 13">SC58</strain>
    </source>
</reference>
<dbReference type="VEuPathDB" id="TriTrypDB:TRSC58_02370"/>
<evidence type="ECO:0000256" key="9">
    <source>
        <dbReference type="PROSITE-ProRule" id="PRU10141"/>
    </source>
</evidence>
<feature type="binding site" evidence="9">
    <location>
        <position position="68"/>
    </location>
    <ligand>
        <name>ATP</name>
        <dbReference type="ChEBI" id="CHEBI:30616"/>
    </ligand>
</feature>
<evidence type="ECO:0000259" key="11">
    <source>
        <dbReference type="PROSITE" id="PS50011"/>
    </source>
</evidence>
<dbReference type="GO" id="GO:0005737">
    <property type="term" value="C:cytoplasm"/>
    <property type="evidence" value="ECO:0007669"/>
    <property type="project" value="TreeGrafter"/>
</dbReference>
<dbReference type="InterPro" id="IPR017441">
    <property type="entry name" value="Protein_kinase_ATP_BS"/>
</dbReference>
<comment type="caution">
    <text evidence="12">The sequence shown here is derived from an EMBL/GenBank/DDBJ whole genome shotgun (WGS) entry which is preliminary data.</text>
</comment>
<dbReference type="SUPFAM" id="SSF56112">
    <property type="entry name" value="Protein kinase-like (PK-like)"/>
    <property type="match status" value="1"/>
</dbReference>
<keyword evidence="4 9" id="KW-0547">Nucleotide-binding</keyword>
<protein>
    <recommendedName>
        <fullName evidence="1">non-specific serine/threonine protein kinase</fullName>
        <ecNumber evidence="1">2.7.11.1</ecNumber>
    </recommendedName>
</protein>
<evidence type="ECO:0000313" key="13">
    <source>
        <dbReference type="Proteomes" id="UP000031737"/>
    </source>
</evidence>
<dbReference type="Proteomes" id="UP000031737">
    <property type="component" value="Unassembled WGS sequence"/>
</dbReference>
<evidence type="ECO:0000256" key="10">
    <source>
        <dbReference type="RuleBase" id="RU000304"/>
    </source>
</evidence>
<dbReference type="InterPro" id="IPR000719">
    <property type="entry name" value="Prot_kinase_dom"/>
</dbReference>
<dbReference type="PANTHER" id="PTHR22967">
    <property type="entry name" value="SERINE/THREONINE PROTEIN KINASE"/>
    <property type="match status" value="1"/>
</dbReference>
<dbReference type="GO" id="GO:0005524">
    <property type="term" value="F:ATP binding"/>
    <property type="evidence" value="ECO:0007669"/>
    <property type="project" value="UniProtKB-UniRule"/>
</dbReference>
<name>A0A061J6E1_TRYRA</name>
<dbReference type="SMART" id="SM00220">
    <property type="entry name" value="S_TKc"/>
    <property type="match status" value="1"/>
</dbReference>
<evidence type="ECO:0000256" key="4">
    <source>
        <dbReference type="ARBA" id="ARBA00022741"/>
    </source>
</evidence>
<evidence type="ECO:0000256" key="8">
    <source>
        <dbReference type="ARBA" id="ARBA00048679"/>
    </source>
</evidence>
<dbReference type="InterPro" id="IPR008271">
    <property type="entry name" value="Ser/Thr_kinase_AS"/>
</dbReference>
<keyword evidence="6 9" id="KW-0067">ATP-binding</keyword>
<evidence type="ECO:0000256" key="1">
    <source>
        <dbReference type="ARBA" id="ARBA00012513"/>
    </source>
</evidence>
<evidence type="ECO:0000256" key="7">
    <source>
        <dbReference type="ARBA" id="ARBA00047899"/>
    </source>
</evidence>
<comment type="similarity">
    <text evidence="10">Belongs to the protein kinase superfamily.</text>
</comment>
<dbReference type="Pfam" id="PF00069">
    <property type="entry name" value="Pkinase"/>
    <property type="match status" value="1"/>
</dbReference>
<dbReference type="InterPro" id="IPR011009">
    <property type="entry name" value="Kinase-like_dom_sf"/>
</dbReference>
<evidence type="ECO:0000256" key="5">
    <source>
        <dbReference type="ARBA" id="ARBA00022777"/>
    </source>
</evidence>
<keyword evidence="13" id="KW-1185">Reference proteome</keyword>
<comment type="catalytic activity">
    <reaction evidence="7">
        <text>L-threonyl-[protein] + ATP = O-phospho-L-threonyl-[protein] + ADP + H(+)</text>
        <dbReference type="Rhea" id="RHEA:46608"/>
        <dbReference type="Rhea" id="RHEA-COMP:11060"/>
        <dbReference type="Rhea" id="RHEA-COMP:11605"/>
        <dbReference type="ChEBI" id="CHEBI:15378"/>
        <dbReference type="ChEBI" id="CHEBI:30013"/>
        <dbReference type="ChEBI" id="CHEBI:30616"/>
        <dbReference type="ChEBI" id="CHEBI:61977"/>
        <dbReference type="ChEBI" id="CHEBI:456216"/>
        <dbReference type="EC" id="2.7.11.1"/>
    </reaction>
</comment>
<dbReference type="PROSITE" id="PS00107">
    <property type="entry name" value="PROTEIN_KINASE_ATP"/>
    <property type="match status" value="1"/>
</dbReference>
<dbReference type="Gene3D" id="1.10.510.10">
    <property type="entry name" value="Transferase(Phosphotransferase) domain 1"/>
    <property type="match status" value="1"/>
</dbReference>
<keyword evidence="2 10" id="KW-0723">Serine/threonine-protein kinase</keyword>
<dbReference type="GO" id="GO:0004674">
    <property type="term" value="F:protein serine/threonine kinase activity"/>
    <property type="evidence" value="ECO:0007669"/>
    <property type="project" value="UniProtKB-KW"/>
</dbReference>
<keyword evidence="5 12" id="KW-0418">Kinase</keyword>
<accession>A0A061J6E1</accession>
<comment type="catalytic activity">
    <reaction evidence="8">
        <text>L-seryl-[protein] + ATP = O-phospho-L-seryl-[protein] + ADP + H(+)</text>
        <dbReference type="Rhea" id="RHEA:17989"/>
        <dbReference type="Rhea" id="RHEA-COMP:9863"/>
        <dbReference type="Rhea" id="RHEA-COMP:11604"/>
        <dbReference type="ChEBI" id="CHEBI:15378"/>
        <dbReference type="ChEBI" id="CHEBI:29999"/>
        <dbReference type="ChEBI" id="CHEBI:30616"/>
        <dbReference type="ChEBI" id="CHEBI:83421"/>
        <dbReference type="ChEBI" id="CHEBI:456216"/>
        <dbReference type="EC" id="2.7.11.1"/>
    </reaction>
</comment>
<evidence type="ECO:0000256" key="6">
    <source>
        <dbReference type="ARBA" id="ARBA00022840"/>
    </source>
</evidence>
<keyword evidence="3" id="KW-0808">Transferase</keyword>
<evidence type="ECO:0000256" key="2">
    <source>
        <dbReference type="ARBA" id="ARBA00022527"/>
    </source>
</evidence>
<dbReference type="PANTHER" id="PTHR22967:SF57">
    <property type="entry name" value="AUXILIN, ISOFORM A-RELATED"/>
    <property type="match status" value="1"/>
</dbReference>
<dbReference type="EMBL" id="AUPL01002370">
    <property type="protein sequence ID" value="ESL09905.1"/>
    <property type="molecule type" value="Genomic_DNA"/>
</dbReference>
<evidence type="ECO:0000313" key="12">
    <source>
        <dbReference type="EMBL" id="ESL09905.1"/>
    </source>
</evidence>